<evidence type="ECO:0000313" key="1">
    <source>
        <dbReference type="EMBL" id="MCP0887958.1"/>
    </source>
</evidence>
<dbReference type="Proteomes" id="UP001139006">
    <property type="component" value="Unassembled WGS sequence"/>
</dbReference>
<evidence type="ECO:0000313" key="2">
    <source>
        <dbReference type="Proteomes" id="UP001139006"/>
    </source>
</evidence>
<dbReference type="EMBL" id="JAIULA010000031">
    <property type="protein sequence ID" value="MCP0887958.1"/>
    <property type="molecule type" value="Genomic_DNA"/>
</dbReference>
<dbReference type="RefSeq" id="WP_425270543.1">
    <property type="nucleotide sequence ID" value="NZ_JAIULA010000031.1"/>
</dbReference>
<gene>
    <name evidence="1" type="ORF">LB941_11510</name>
</gene>
<accession>A0A9X2FSQ4</accession>
<dbReference type="InterPro" id="IPR031616">
    <property type="entry name" value="BsrE-like"/>
</dbReference>
<comment type="caution">
    <text evidence="1">The sequence shown here is derived from an EMBL/GenBank/DDBJ whole genome shotgun (WGS) entry which is preliminary data.</text>
</comment>
<protein>
    <submittedName>
        <fullName evidence="1">Holin-like toxin</fullName>
    </submittedName>
</protein>
<name>A0A9X2FSQ4_9LACO</name>
<dbReference type="AlphaFoldDB" id="A0A9X2FSQ4"/>
<proteinExistence type="predicted"/>
<keyword evidence="2" id="KW-1185">Reference proteome</keyword>
<organism evidence="1 2">
    <name type="scientific">Ligilactobacillus ubinensis</name>
    <dbReference type="NCBI Taxonomy" id="2876789"/>
    <lineage>
        <taxon>Bacteria</taxon>
        <taxon>Bacillati</taxon>
        <taxon>Bacillota</taxon>
        <taxon>Bacilli</taxon>
        <taxon>Lactobacillales</taxon>
        <taxon>Lactobacillaceae</taxon>
        <taxon>Ligilactobacillus</taxon>
    </lineage>
</organism>
<sequence>MSVFQTLSLMIAFGMLVAVLSDKKDK</sequence>
<reference evidence="1 2" key="1">
    <citation type="journal article" date="2023" name="Int. J. Syst. Evol. Microbiol.">
        <title>Ligilactobacillus ubinensis sp. nov., a novel species isolated from the wild ferment of a durian fruit (Durio zibethinus).</title>
        <authorList>
            <person name="Heng Y.C."/>
            <person name="Menon N."/>
            <person name="Chen B."/>
            <person name="Loo B.Z.L."/>
            <person name="Wong G.W.J."/>
            <person name="Lim A.C.H."/>
            <person name="Silvaraju S."/>
            <person name="Kittelmann S."/>
        </authorList>
    </citation>
    <scope>NUCLEOTIDE SEQUENCE [LARGE SCALE GENOMIC DNA]</scope>
    <source>
        <strain evidence="1 2">WILCCON 0076</strain>
    </source>
</reference>
<dbReference type="Pfam" id="PF16935">
    <property type="entry name" value="Hol_Tox"/>
    <property type="match status" value="1"/>
</dbReference>